<accession>A0A2G6E3E2</accession>
<dbReference type="GO" id="GO:0004190">
    <property type="term" value="F:aspartic-type endopeptidase activity"/>
    <property type="evidence" value="ECO:0007669"/>
    <property type="project" value="InterPro"/>
</dbReference>
<dbReference type="GO" id="GO:0009279">
    <property type="term" value="C:cell outer membrane"/>
    <property type="evidence" value="ECO:0007669"/>
    <property type="project" value="InterPro"/>
</dbReference>
<dbReference type="SUPFAM" id="SSF69917">
    <property type="entry name" value="OMPT-like"/>
    <property type="match status" value="1"/>
</dbReference>
<dbReference type="Gene3D" id="2.40.128.90">
    <property type="entry name" value="OMPT-like"/>
    <property type="match status" value="1"/>
</dbReference>
<dbReference type="PRINTS" id="PR00482">
    <property type="entry name" value="OMPTIN"/>
</dbReference>
<dbReference type="AlphaFoldDB" id="A0A2G6E3E2"/>
<name>A0A2G6E3E2_9BACT</name>
<dbReference type="Pfam" id="PF01278">
    <property type="entry name" value="Omptin"/>
    <property type="match status" value="1"/>
</dbReference>
<comment type="caution">
    <text evidence="1">The sequence shown here is derived from an EMBL/GenBank/DDBJ whole genome shotgun (WGS) entry which is preliminary data.</text>
</comment>
<protein>
    <recommendedName>
        <fullName evidence="3">Protochlamydia outer membrane protein domain-containing protein</fullName>
    </recommendedName>
</protein>
<evidence type="ECO:0008006" key="3">
    <source>
        <dbReference type="Google" id="ProtNLM"/>
    </source>
</evidence>
<evidence type="ECO:0000313" key="2">
    <source>
        <dbReference type="Proteomes" id="UP000229740"/>
    </source>
</evidence>
<dbReference type="EMBL" id="PDPS01000036">
    <property type="protein sequence ID" value="PID56268.1"/>
    <property type="molecule type" value="Genomic_DNA"/>
</dbReference>
<dbReference type="GO" id="GO:0006508">
    <property type="term" value="P:proteolysis"/>
    <property type="evidence" value="ECO:0007669"/>
    <property type="project" value="InterPro"/>
</dbReference>
<dbReference type="InterPro" id="IPR020080">
    <property type="entry name" value="OM_adhesin/peptidase_omptin"/>
</dbReference>
<dbReference type="InterPro" id="IPR000036">
    <property type="entry name" value="Peptidase_A26_omptin"/>
</dbReference>
<organism evidence="1 2">
    <name type="scientific">candidate division KSB3 bacterium</name>
    <dbReference type="NCBI Taxonomy" id="2044937"/>
    <lineage>
        <taxon>Bacteria</taxon>
        <taxon>candidate division KSB3</taxon>
    </lineage>
</organism>
<proteinExistence type="predicted"/>
<gene>
    <name evidence="1" type="ORF">CSB45_12110</name>
</gene>
<sequence>MWKIAPVKHCRINPEPALCAMKQPLRSSGKCMRKIRLQQFFCLGMSLLVLLQAAEAGMIASQTPRLRPLSESYGEMQWSCSVSSILEHGHMTYTIGDPEAGGWKSELEWPLENVFFLGGIATLTFRQQFQLNMGLWKSLPASPGIMKDSDWLYQYYGNRKAIYSESDATVDSTRFDIHLRYNFFGDYVFLAGGMLGYSRTRQDWEVRDGYQWTIDSSEFYQGPLDGLSVTYKQVLDVPYIGMIVSMFSAKGLAGVNGYLLYSPVAKCHDEDDHILRAKLSRGHVQGDFLGAGVDLRWNVADKWSVSGSVKYSSYDLEGDQEQYFYAGEYAESGTQGIDLTLRGRQLYVGLGAAYDF</sequence>
<dbReference type="Proteomes" id="UP000229740">
    <property type="component" value="Unassembled WGS sequence"/>
</dbReference>
<evidence type="ECO:0000313" key="1">
    <source>
        <dbReference type="EMBL" id="PID56268.1"/>
    </source>
</evidence>
<dbReference type="InterPro" id="IPR053724">
    <property type="entry name" value="OMP_A26_sf"/>
</dbReference>
<reference evidence="1 2" key="1">
    <citation type="submission" date="2017-10" db="EMBL/GenBank/DDBJ databases">
        <title>Novel microbial diversity and functional potential in the marine mammal oral microbiome.</title>
        <authorList>
            <person name="Dudek N.K."/>
            <person name="Sun C.L."/>
            <person name="Burstein D."/>
            <person name="Kantor R.S."/>
            <person name="Aliaga Goltsman D.S."/>
            <person name="Bik E.M."/>
            <person name="Thomas B.C."/>
            <person name="Banfield J.F."/>
            <person name="Relman D.A."/>
        </authorList>
    </citation>
    <scope>NUCLEOTIDE SEQUENCE [LARGE SCALE GENOMIC DNA]</scope>
    <source>
        <strain evidence="1">DOLZORAL124_49_17</strain>
    </source>
</reference>